<dbReference type="EMBL" id="CP029289">
    <property type="protein sequence ID" value="AWR94026.1"/>
    <property type="molecule type" value="Genomic_DNA"/>
</dbReference>
<accession>A0A2U9IDE4</accession>
<sequence length="66" mass="7706">MKKNMRFSVEFIFVVRFWVYRTMGGAITIPSFKGLDLDDSPLLEGSLAAELMVGTPRWRKEISYFR</sequence>
<keyword evidence="2" id="KW-1185">Reference proteome</keyword>
<evidence type="ECO:0000313" key="1">
    <source>
        <dbReference type="EMBL" id="AWR94026.1"/>
    </source>
</evidence>
<dbReference type="Proteomes" id="UP000248044">
    <property type="component" value="Chromosome"/>
</dbReference>
<gene>
    <name evidence="1" type="ORF">DFR85_04805</name>
</gene>
<organism evidence="1 2">
    <name type="scientific">Acidianus brierleyi</name>
    <dbReference type="NCBI Taxonomy" id="41673"/>
    <lineage>
        <taxon>Archaea</taxon>
        <taxon>Thermoproteota</taxon>
        <taxon>Thermoprotei</taxon>
        <taxon>Sulfolobales</taxon>
        <taxon>Sulfolobaceae</taxon>
        <taxon>Acidianus</taxon>
    </lineage>
</organism>
<proteinExistence type="predicted"/>
<evidence type="ECO:0000313" key="2">
    <source>
        <dbReference type="Proteomes" id="UP000248044"/>
    </source>
</evidence>
<reference evidence="1 2" key="1">
    <citation type="submission" date="2018-05" db="EMBL/GenBank/DDBJ databases">
        <title>Complete Genome Sequences of Extremely Thermoacidophilic, Metal-Mobilizing Type-Strain Members of the Archaeal Family Sulfolobaceae: Acidianus brierleyi DSM-1651T, Acidianus sulfidivorans DSM-18786T, Metallosphaera hakonensis DSM-7519T, and Metallosphaera prunae DSM-10039T.</title>
        <authorList>
            <person name="Counts J.A."/>
            <person name="Kelly R.M."/>
        </authorList>
    </citation>
    <scope>NUCLEOTIDE SEQUENCE [LARGE SCALE GENOMIC DNA]</scope>
    <source>
        <strain evidence="1 2">DSM 1651</strain>
    </source>
</reference>
<dbReference type="AlphaFoldDB" id="A0A2U9IDE4"/>
<name>A0A2U9IDE4_9CREN</name>
<protein>
    <submittedName>
        <fullName evidence="1">Uncharacterized protein</fullName>
    </submittedName>
</protein>